<dbReference type="EMBL" id="CAXLJM020000148">
    <property type="protein sequence ID" value="CAL8142516.1"/>
    <property type="molecule type" value="Genomic_DNA"/>
</dbReference>
<feature type="compositionally biased region" description="Low complexity" evidence="1">
    <location>
        <begin position="102"/>
        <end position="111"/>
    </location>
</feature>
<accession>A0ABP1S3N2</accession>
<evidence type="ECO:0000256" key="1">
    <source>
        <dbReference type="SAM" id="MobiDB-lite"/>
    </source>
</evidence>
<dbReference type="Pfam" id="PF14555">
    <property type="entry name" value="UBA_4"/>
    <property type="match status" value="1"/>
</dbReference>
<proteinExistence type="predicted"/>
<keyword evidence="4" id="KW-1185">Reference proteome</keyword>
<evidence type="ECO:0000313" key="3">
    <source>
        <dbReference type="EMBL" id="CAL8142516.1"/>
    </source>
</evidence>
<sequence length="296" mass="32699">MEMEDDMEVGLVQQFSCLGTTDKEVLVAQLQKLVGPQLNTSAAHFFLDMNNWNLQLAIGAYFDLTEESPPSTQYNSTPQMNGAASQNDDECWEPEPQLQQQSSCMSTGEESSSGMMRTMAYSMSIIQDMSLTEETILPPRTKFLKQWKVRNSGNSEWPNGTHLRIVSGNRSMLAQEKIFINPQVQSGECREVSAEFLSPDSPGSYQICWQMSTPEGYLFGDEIWMIVTVGPDMTVDLTERLQSLTCDNNRVNFPVVQLMSLPNGCPPTNAQVPTAAVGGGDVMFSNSSQDPGADMS</sequence>
<dbReference type="PANTHER" id="PTHR20930:SF0">
    <property type="entry name" value="PROTEIN ILRUN"/>
    <property type="match status" value="1"/>
</dbReference>
<feature type="domain" description="Nbr1 FW" evidence="2">
    <location>
        <begin position="132"/>
        <end position="229"/>
    </location>
</feature>
<reference evidence="3 4" key="1">
    <citation type="submission" date="2024-08" db="EMBL/GenBank/DDBJ databases">
        <authorList>
            <person name="Cucini C."/>
            <person name="Frati F."/>
        </authorList>
    </citation>
    <scope>NUCLEOTIDE SEQUENCE [LARGE SCALE GENOMIC DNA]</scope>
</reference>
<evidence type="ECO:0000313" key="4">
    <source>
        <dbReference type="Proteomes" id="UP001642540"/>
    </source>
</evidence>
<name>A0ABP1S3N2_9HEXA</name>
<dbReference type="Pfam" id="PF16158">
    <property type="entry name" value="N_BRCA1_IG"/>
    <property type="match status" value="1"/>
</dbReference>
<dbReference type="PANTHER" id="PTHR20930">
    <property type="entry name" value="OVARIAN CARCINOMA ANTIGEN CA125-RELATED"/>
    <property type="match status" value="1"/>
</dbReference>
<dbReference type="Gene3D" id="2.60.40.10">
    <property type="entry name" value="Immunoglobulins"/>
    <property type="match status" value="1"/>
</dbReference>
<dbReference type="Gene3D" id="1.10.8.10">
    <property type="entry name" value="DNA helicase RuvA subunit, C-terminal domain"/>
    <property type="match status" value="1"/>
</dbReference>
<dbReference type="Proteomes" id="UP001642540">
    <property type="component" value="Unassembled WGS sequence"/>
</dbReference>
<dbReference type="CDD" id="cd14349">
    <property type="entry name" value="UBA_CF106"/>
    <property type="match status" value="1"/>
</dbReference>
<dbReference type="InterPro" id="IPR013783">
    <property type="entry name" value="Ig-like_fold"/>
</dbReference>
<dbReference type="InterPro" id="IPR032350">
    <property type="entry name" value="Nbr1_FW"/>
</dbReference>
<organism evidence="3 4">
    <name type="scientific">Orchesella dallaii</name>
    <dbReference type="NCBI Taxonomy" id="48710"/>
    <lineage>
        <taxon>Eukaryota</taxon>
        <taxon>Metazoa</taxon>
        <taxon>Ecdysozoa</taxon>
        <taxon>Arthropoda</taxon>
        <taxon>Hexapoda</taxon>
        <taxon>Collembola</taxon>
        <taxon>Entomobryomorpha</taxon>
        <taxon>Entomobryoidea</taxon>
        <taxon>Orchesellidae</taxon>
        <taxon>Orchesellinae</taxon>
        <taxon>Orchesella</taxon>
    </lineage>
</organism>
<feature type="region of interest" description="Disordered" evidence="1">
    <location>
        <begin position="68"/>
        <end position="111"/>
    </location>
</feature>
<dbReference type="InterPro" id="IPR039517">
    <property type="entry name" value="C6orf106_UBA-like"/>
</dbReference>
<feature type="compositionally biased region" description="Polar residues" evidence="1">
    <location>
        <begin position="68"/>
        <end position="86"/>
    </location>
</feature>
<dbReference type="CDD" id="cd14947">
    <property type="entry name" value="NBR1_like"/>
    <property type="match status" value="1"/>
</dbReference>
<protein>
    <recommendedName>
        <fullName evidence="2">Nbr1 FW domain-containing protein</fullName>
    </recommendedName>
</protein>
<dbReference type="InterPro" id="IPR009060">
    <property type="entry name" value="UBA-like_sf"/>
</dbReference>
<evidence type="ECO:0000259" key="2">
    <source>
        <dbReference type="Pfam" id="PF16158"/>
    </source>
</evidence>
<comment type="caution">
    <text evidence="3">The sequence shown here is derived from an EMBL/GenBank/DDBJ whole genome shotgun (WGS) entry which is preliminary data.</text>
</comment>
<dbReference type="SUPFAM" id="SSF46934">
    <property type="entry name" value="UBA-like"/>
    <property type="match status" value="1"/>
</dbReference>
<gene>
    <name evidence="3" type="ORF">ODALV1_LOCUS29074</name>
</gene>